<comment type="caution">
    <text evidence="1">The sequence shown here is derived from an EMBL/GenBank/DDBJ whole genome shotgun (WGS) entry which is preliminary data.</text>
</comment>
<evidence type="ECO:0000313" key="1">
    <source>
        <dbReference type="EMBL" id="KYG63779.1"/>
    </source>
</evidence>
<organism evidence="1 2">
    <name type="scientific">Bdellovibrio bacteriovorus</name>
    <dbReference type="NCBI Taxonomy" id="959"/>
    <lineage>
        <taxon>Bacteria</taxon>
        <taxon>Pseudomonadati</taxon>
        <taxon>Bdellovibrionota</taxon>
        <taxon>Bdellovibrionia</taxon>
        <taxon>Bdellovibrionales</taxon>
        <taxon>Pseudobdellovibrionaceae</taxon>
        <taxon>Bdellovibrio</taxon>
    </lineage>
</organism>
<dbReference type="RefSeq" id="WP_061835673.1">
    <property type="nucleotide sequence ID" value="NZ_LUKE01000003.1"/>
</dbReference>
<dbReference type="Proteomes" id="UP000075320">
    <property type="component" value="Unassembled WGS sequence"/>
</dbReference>
<accession>A0A150WJ48</accession>
<dbReference type="AlphaFoldDB" id="A0A150WJ48"/>
<reference evidence="1 2" key="1">
    <citation type="submission" date="2016-03" db="EMBL/GenBank/DDBJ databases">
        <authorList>
            <person name="Ploux O."/>
        </authorList>
    </citation>
    <scope>NUCLEOTIDE SEQUENCE [LARGE SCALE GENOMIC DNA]</scope>
    <source>
        <strain evidence="1 2">R0</strain>
    </source>
</reference>
<keyword evidence="2" id="KW-1185">Reference proteome</keyword>
<name>A0A150WJ48_BDEBC</name>
<sequence>MGQFKEIKIEETDVVLQDIDGVKNLFHQQDESVDVYSLFLPHFDEELGGLLPHEKHFIPAARVLDSLK</sequence>
<proteinExistence type="predicted"/>
<evidence type="ECO:0000313" key="2">
    <source>
        <dbReference type="Proteomes" id="UP000075320"/>
    </source>
</evidence>
<gene>
    <name evidence="1" type="ORF">AZI86_13225</name>
</gene>
<dbReference type="EMBL" id="LUKE01000003">
    <property type="protein sequence ID" value="KYG63779.1"/>
    <property type="molecule type" value="Genomic_DNA"/>
</dbReference>
<protein>
    <submittedName>
        <fullName evidence="1">Uncharacterized protein</fullName>
    </submittedName>
</protein>